<dbReference type="AlphaFoldDB" id="A0A5J5K4T9"/>
<feature type="transmembrane region" description="Helical" evidence="2">
    <location>
        <begin position="23"/>
        <end position="45"/>
    </location>
</feature>
<sequence length="471" mass="51041">MRPAPPAEDLPAPPPRTPPKWRAWLWVGLSGVLGVLTGAVTVTAGQYVKLTGNVRHEAVTKQDLGDARPQKISKALNVLIVGSDQRDGANARYGKFPGERTDTIILAHISPNRDGAVLISFPRDSLVQLPACSAKGDRLPGQRPHVGMINESFNSGGIGCTWRTIERLTQIHIDHFVKVDFTGFKAMVNALDGVPVCLPQAVHDKKALLTLPAGRQVLKGEQALGYVRARYSLGDGSDIGRIQRQQMFLASMAKKAMSGETLTDPATLFGFLDAVTKAITTDPDLTIGVMKDLAMSAKGLTAGQIRFVTTPWRYSVTNPGRVEWVQPQAKRLFTMVAADQIAKNVRSGEQKIPKSQIHILVRNGSGRQGLGTEVAAELEQRGYHIVKVEQAPRPYAKTTVAYSANGEGRASRLYRELKKTRSHLVRTATTQALVLGIGADWQGMKPPKTLDDVEGFDATQDSCTASELTAS</sequence>
<evidence type="ECO:0000259" key="3">
    <source>
        <dbReference type="Pfam" id="PF03816"/>
    </source>
</evidence>
<dbReference type="Gene3D" id="3.40.630.190">
    <property type="entry name" value="LCP protein"/>
    <property type="match status" value="1"/>
</dbReference>
<feature type="domain" description="LytR/CpsA/Psr regulator C-terminal" evidence="4">
    <location>
        <begin position="356"/>
        <end position="441"/>
    </location>
</feature>
<dbReference type="InterPro" id="IPR050922">
    <property type="entry name" value="LytR/CpsA/Psr_CW_biosynth"/>
</dbReference>
<gene>
    <name evidence="5" type="ORF">F5972_11410</name>
</gene>
<keyword evidence="2" id="KW-0472">Membrane</keyword>
<accession>A0A5J5K4T9</accession>
<comment type="similarity">
    <text evidence="1">Belongs to the LytR/CpsA/Psr (LCP) family.</text>
</comment>
<keyword evidence="2" id="KW-0812">Transmembrane</keyword>
<feature type="domain" description="Cell envelope-related transcriptional attenuator" evidence="3">
    <location>
        <begin position="100"/>
        <end position="256"/>
    </location>
</feature>
<dbReference type="PANTHER" id="PTHR33392">
    <property type="entry name" value="POLYISOPRENYL-TEICHOIC ACID--PEPTIDOGLYCAN TEICHOIC ACID TRANSFERASE TAGU"/>
    <property type="match status" value="1"/>
</dbReference>
<dbReference type="InterPro" id="IPR004474">
    <property type="entry name" value="LytR_CpsA_psr"/>
</dbReference>
<dbReference type="InterPro" id="IPR027381">
    <property type="entry name" value="LytR/CpsA/Psr_C"/>
</dbReference>
<name>A0A5J5K4T9_9ACTN</name>
<reference evidence="5 6" key="1">
    <citation type="submission" date="2019-09" db="EMBL/GenBank/DDBJ databases">
        <title>Screening of Novel Bioactive Compounds from Soil-Associated.</title>
        <authorList>
            <person name="Gong X."/>
        </authorList>
    </citation>
    <scope>NUCLEOTIDE SEQUENCE [LARGE SCALE GENOMIC DNA]</scope>
    <source>
        <strain evidence="5 6">Gxj-6</strain>
    </source>
</reference>
<evidence type="ECO:0000313" key="5">
    <source>
        <dbReference type="EMBL" id="KAA9379318.1"/>
    </source>
</evidence>
<comment type="caution">
    <text evidence="5">The sequence shown here is derived from an EMBL/GenBank/DDBJ whole genome shotgun (WGS) entry which is preliminary data.</text>
</comment>
<dbReference type="Pfam" id="PF03816">
    <property type="entry name" value="LytR_cpsA_psr"/>
    <property type="match status" value="1"/>
</dbReference>
<dbReference type="PANTHER" id="PTHR33392:SF6">
    <property type="entry name" value="POLYISOPRENYL-TEICHOIC ACID--PEPTIDOGLYCAN TEICHOIC ACID TRANSFERASE TAGU"/>
    <property type="match status" value="1"/>
</dbReference>
<dbReference type="Gene3D" id="3.30.70.2390">
    <property type="match status" value="1"/>
</dbReference>
<dbReference type="EMBL" id="VYTZ01000004">
    <property type="protein sequence ID" value="KAA9379318.1"/>
    <property type="molecule type" value="Genomic_DNA"/>
</dbReference>
<dbReference type="NCBIfam" id="TIGR00350">
    <property type="entry name" value="lytR_cpsA_psr"/>
    <property type="match status" value="1"/>
</dbReference>
<keyword evidence="6" id="KW-1185">Reference proteome</keyword>
<protein>
    <submittedName>
        <fullName evidence="5">LytR family transcriptional regulator</fullName>
    </submittedName>
</protein>
<evidence type="ECO:0000259" key="4">
    <source>
        <dbReference type="Pfam" id="PF13399"/>
    </source>
</evidence>
<keyword evidence="2" id="KW-1133">Transmembrane helix</keyword>
<evidence type="ECO:0000313" key="6">
    <source>
        <dbReference type="Proteomes" id="UP000327011"/>
    </source>
</evidence>
<dbReference type="Pfam" id="PF13399">
    <property type="entry name" value="LytR_C"/>
    <property type="match status" value="1"/>
</dbReference>
<organism evidence="5 6">
    <name type="scientific">Microbispora cellulosiformans</name>
    <dbReference type="NCBI Taxonomy" id="2614688"/>
    <lineage>
        <taxon>Bacteria</taxon>
        <taxon>Bacillati</taxon>
        <taxon>Actinomycetota</taxon>
        <taxon>Actinomycetes</taxon>
        <taxon>Streptosporangiales</taxon>
        <taxon>Streptosporangiaceae</taxon>
        <taxon>Microbispora</taxon>
    </lineage>
</organism>
<dbReference type="Proteomes" id="UP000327011">
    <property type="component" value="Unassembled WGS sequence"/>
</dbReference>
<proteinExistence type="inferred from homology"/>
<evidence type="ECO:0000256" key="1">
    <source>
        <dbReference type="ARBA" id="ARBA00006068"/>
    </source>
</evidence>
<evidence type="ECO:0000256" key="2">
    <source>
        <dbReference type="SAM" id="Phobius"/>
    </source>
</evidence>